<dbReference type="CDD" id="cd20183">
    <property type="entry name" value="M34_PPEP"/>
    <property type="match status" value="1"/>
</dbReference>
<keyword evidence="2" id="KW-0964">Secreted</keyword>
<protein>
    <submittedName>
        <fullName evidence="5">Pro-Pro endopeptidase</fullName>
    </submittedName>
</protein>
<sequence length="221" mass="24589">MKRILTLTIALILSINLAVIPVSAETATKLSSDELLSQIVVLPKSDYNKASADKMVSRLSAIPASLLQGLKDNSVKIKLVNGKITDEPEFAQYKGVTPRGWENTGLTWDDVPGVSSNVVIARIGYSNKGKGHNGQNLELHETFHAIDRLVLNNVSSSAAFLNVWKKEADVNYKNDGYVSVYSTEYFAETATLYFYSEETRKELKEDMPLTYDFLDKLFSNL</sequence>
<evidence type="ECO:0000256" key="3">
    <source>
        <dbReference type="SAM" id="SignalP"/>
    </source>
</evidence>
<proteinExistence type="predicted"/>
<dbReference type="Proteomes" id="UP000681162">
    <property type="component" value="Unassembled WGS sequence"/>
</dbReference>
<evidence type="ECO:0000256" key="2">
    <source>
        <dbReference type="ARBA" id="ARBA00022525"/>
    </source>
</evidence>
<dbReference type="InterPro" id="IPR047568">
    <property type="entry name" value="ATLF-like_dom"/>
</dbReference>
<dbReference type="Pfam" id="PF07737">
    <property type="entry name" value="ATLF"/>
    <property type="match status" value="1"/>
</dbReference>
<evidence type="ECO:0000313" key="6">
    <source>
        <dbReference type="Proteomes" id="UP000681162"/>
    </source>
</evidence>
<accession>A0A919XRS2</accession>
<dbReference type="PROSITE" id="PS51995">
    <property type="entry name" value="ATLF"/>
    <property type="match status" value="1"/>
</dbReference>
<comment type="subcellular location">
    <subcellularLocation>
        <location evidence="1">Secreted</location>
    </subcellularLocation>
</comment>
<feature type="chain" id="PRO_5037433983" evidence="3">
    <location>
        <begin position="25"/>
        <end position="221"/>
    </location>
</feature>
<dbReference type="AlphaFoldDB" id="A0A919XRS2"/>
<comment type="caution">
    <text evidence="5">The sequence shown here is derived from an EMBL/GenBank/DDBJ whole genome shotgun (WGS) entry which is preliminary data.</text>
</comment>
<feature type="signal peptide" evidence="3">
    <location>
        <begin position="1"/>
        <end position="24"/>
    </location>
</feature>
<dbReference type="GO" id="GO:0005576">
    <property type="term" value="C:extracellular region"/>
    <property type="evidence" value="ECO:0007669"/>
    <property type="project" value="UniProtKB-SubCell"/>
</dbReference>
<dbReference type="InterPro" id="IPR014781">
    <property type="entry name" value="Anthrax_toxin_lethal/edema_N/C"/>
</dbReference>
<organism evidence="5 6">
    <name type="scientific">Paenibacillus antibioticophila</name>
    <dbReference type="NCBI Taxonomy" id="1274374"/>
    <lineage>
        <taxon>Bacteria</taxon>
        <taxon>Bacillati</taxon>
        <taxon>Bacillota</taxon>
        <taxon>Bacilli</taxon>
        <taxon>Bacillales</taxon>
        <taxon>Paenibacillaceae</taxon>
        <taxon>Paenibacillus</taxon>
    </lineage>
</organism>
<dbReference type="SUPFAM" id="SSF55486">
    <property type="entry name" value="Metalloproteases ('zincins'), catalytic domain"/>
    <property type="match status" value="1"/>
</dbReference>
<keyword evidence="6" id="KW-1185">Reference proteome</keyword>
<gene>
    <name evidence="5" type="primary">zmp1</name>
    <name evidence="5" type="ORF">J41TS12_11990</name>
</gene>
<keyword evidence="3" id="KW-0732">Signal</keyword>
<evidence type="ECO:0000259" key="4">
    <source>
        <dbReference type="PROSITE" id="PS51995"/>
    </source>
</evidence>
<dbReference type="Gene3D" id="3.40.390.10">
    <property type="entry name" value="Collagenase (Catalytic Domain)"/>
    <property type="match status" value="1"/>
</dbReference>
<evidence type="ECO:0000256" key="1">
    <source>
        <dbReference type="ARBA" id="ARBA00004613"/>
    </source>
</evidence>
<name>A0A919XRS2_9BACL</name>
<evidence type="ECO:0000313" key="5">
    <source>
        <dbReference type="EMBL" id="GIO36338.1"/>
    </source>
</evidence>
<dbReference type="EMBL" id="BORR01000003">
    <property type="protein sequence ID" value="GIO36338.1"/>
    <property type="molecule type" value="Genomic_DNA"/>
</dbReference>
<feature type="domain" description="ATLF-like" evidence="4">
    <location>
        <begin position="33"/>
        <end position="219"/>
    </location>
</feature>
<dbReference type="RefSeq" id="WP_249412891.1">
    <property type="nucleotide sequence ID" value="NZ_BORR01000003.1"/>
</dbReference>
<dbReference type="GO" id="GO:0008237">
    <property type="term" value="F:metallopeptidase activity"/>
    <property type="evidence" value="ECO:0007669"/>
    <property type="project" value="InterPro"/>
</dbReference>
<dbReference type="InterPro" id="IPR024079">
    <property type="entry name" value="MetalloPept_cat_dom_sf"/>
</dbReference>
<reference evidence="5 6" key="1">
    <citation type="submission" date="2021-03" db="EMBL/GenBank/DDBJ databases">
        <title>Antimicrobial resistance genes in bacteria isolated from Japanese honey, and their potential for conferring macrolide and lincosamide resistance in the American foulbrood pathogen Paenibacillus larvae.</title>
        <authorList>
            <person name="Okamoto M."/>
            <person name="Kumagai M."/>
            <person name="Kanamori H."/>
            <person name="Takamatsu D."/>
        </authorList>
    </citation>
    <scope>NUCLEOTIDE SEQUENCE [LARGE SCALE GENOMIC DNA]</scope>
    <source>
        <strain evidence="5 6">J41TS12</strain>
    </source>
</reference>